<keyword evidence="3" id="KW-1185">Reference proteome</keyword>
<evidence type="ECO:0000256" key="1">
    <source>
        <dbReference type="SAM" id="MobiDB-lite"/>
    </source>
</evidence>
<dbReference type="HOGENOM" id="CLU_3039983_0_0_5"/>
<dbReference type="EMBL" id="GL883077">
    <property type="protein sequence ID" value="EGF92245.1"/>
    <property type="molecule type" value="Genomic_DNA"/>
</dbReference>
<organism evidence="2 3">
    <name type="scientific">Asticcacaulis biprosthecium C19</name>
    <dbReference type="NCBI Taxonomy" id="715226"/>
    <lineage>
        <taxon>Bacteria</taxon>
        <taxon>Pseudomonadati</taxon>
        <taxon>Pseudomonadota</taxon>
        <taxon>Alphaproteobacteria</taxon>
        <taxon>Caulobacterales</taxon>
        <taxon>Caulobacteraceae</taxon>
        <taxon>Asticcacaulis</taxon>
    </lineage>
</organism>
<dbReference type="Proteomes" id="UP000006512">
    <property type="component" value="Unassembled WGS sequence"/>
</dbReference>
<protein>
    <submittedName>
        <fullName evidence="2">Uncharacterized protein</fullName>
    </submittedName>
</protein>
<reference evidence="3" key="1">
    <citation type="submission" date="2011-03" db="EMBL/GenBank/DDBJ databases">
        <title>Draft genome sequence of Brevundimonas diminuta.</title>
        <authorList>
            <person name="Brown P.J.B."/>
            <person name="Buechlein A."/>
            <person name="Hemmerich C."/>
            <person name="Brun Y.V."/>
        </authorList>
    </citation>
    <scope>NUCLEOTIDE SEQUENCE [LARGE SCALE GENOMIC DNA]</scope>
    <source>
        <strain evidence="3">C19</strain>
    </source>
</reference>
<feature type="region of interest" description="Disordered" evidence="1">
    <location>
        <begin position="1"/>
        <end position="20"/>
    </location>
</feature>
<dbReference type="AlphaFoldDB" id="F4QLA0"/>
<sequence>MLPQHTLSIGINRPPEADDAAFEADQTAIRADLETLKGLVEALSTSPGYPEAQP</sequence>
<accession>F4QLA0</accession>
<evidence type="ECO:0000313" key="3">
    <source>
        <dbReference type="Proteomes" id="UP000006512"/>
    </source>
</evidence>
<dbReference type="STRING" id="715226.ABI_06790"/>
<gene>
    <name evidence="2" type="ORF">ABI_06790</name>
</gene>
<proteinExistence type="predicted"/>
<name>F4QLA0_9CAUL</name>
<evidence type="ECO:0000313" key="2">
    <source>
        <dbReference type="EMBL" id="EGF92245.1"/>
    </source>
</evidence>